<name>A0A2T4GJL1_FUSCU</name>
<organism evidence="1 2">
    <name type="scientific">Fusarium culmorum</name>
    <dbReference type="NCBI Taxonomy" id="5516"/>
    <lineage>
        <taxon>Eukaryota</taxon>
        <taxon>Fungi</taxon>
        <taxon>Dikarya</taxon>
        <taxon>Ascomycota</taxon>
        <taxon>Pezizomycotina</taxon>
        <taxon>Sordariomycetes</taxon>
        <taxon>Hypocreomycetidae</taxon>
        <taxon>Hypocreales</taxon>
        <taxon>Nectriaceae</taxon>
        <taxon>Fusarium</taxon>
    </lineage>
</organism>
<protein>
    <submittedName>
        <fullName evidence="1">Uncharacterized protein</fullName>
    </submittedName>
</protein>
<evidence type="ECO:0000313" key="1">
    <source>
        <dbReference type="EMBL" id="PTD03721.1"/>
    </source>
</evidence>
<reference evidence="1 2" key="1">
    <citation type="submission" date="2018-02" db="EMBL/GenBank/DDBJ databases">
        <title>Fusarium culmorum secondary metabolites in fungal-bacterial-plant interactions.</title>
        <authorList>
            <person name="Schmidt R."/>
        </authorList>
    </citation>
    <scope>NUCLEOTIDE SEQUENCE [LARGE SCALE GENOMIC DNA]</scope>
    <source>
        <strain evidence="1 2">PV</strain>
    </source>
</reference>
<keyword evidence="2" id="KW-1185">Reference proteome</keyword>
<proteinExistence type="predicted"/>
<gene>
    <name evidence="1" type="ORF">FCULG_00001609</name>
</gene>
<accession>A0A2T4GJL1</accession>
<sequence>MQSLVEEIRLEQASRHCRSSFRLQFCLFRIFIHVHNFRVFFYYYYNYYANFLLRLAYYNRYHHPGLVSFLVYHLTNFEIDANIHYSCICIDSKIRFQEDRPLSFRHYKHLYQYKYQYQ</sequence>
<evidence type="ECO:0000313" key="2">
    <source>
        <dbReference type="Proteomes" id="UP000241587"/>
    </source>
</evidence>
<dbReference type="Proteomes" id="UP000241587">
    <property type="component" value="Unassembled WGS sequence"/>
</dbReference>
<comment type="caution">
    <text evidence="1">The sequence shown here is derived from an EMBL/GenBank/DDBJ whole genome shotgun (WGS) entry which is preliminary data.</text>
</comment>
<dbReference type="AlphaFoldDB" id="A0A2T4GJL1"/>
<dbReference type="EMBL" id="PVEM01000012">
    <property type="protein sequence ID" value="PTD03721.1"/>
    <property type="molecule type" value="Genomic_DNA"/>
</dbReference>